<proteinExistence type="predicted"/>
<feature type="region of interest" description="Disordered" evidence="1">
    <location>
        <begin position="1"/>
        <end position="28"/>
    </location>
</feature>
<keyword evidence="3" id="KW-1185">Reference proteome</keyword>
<accession>A0A397SHY5</accession>
<sequence>MTRIPYDLSRPLNTHPPPTFNQYNHPSHTSYNPSLTSYGFDLNKPCDATITSTSYNPFLTSYGFYDAKTTNQNSNFSIDYSKSLGEHPSKMEYNLSESSSYLLISTLRNLRLGNHKPPS</sequence>
<dbReference type="EMBL" id="QKYT01000403">
    <property type="protein sequence ID" value="RIA85803.1"/>
    <property type="molecule type" value="Genomic_DNA"/>
</dbReference>
<protein>
    <submittedName>
        <fullName evidence="2">Uncharacterized protein</fullName>
    </submittedName>
</protein>
<reference evidence="2 3" key="1">
    <citation type="submission" date="2018-06" db="EMBL/GenBank/DDBJ databases">
        <title>Comparative genomics reveals the genomic features of Rhizophagus irregularis, R. cerebriforme, R. diaphanum and Gigaspora rosea, and their symbiotic lifestyle signature.</title>
        <authorList>
            <person name="Morin E."/>
            <person name="San Clemente H."/>
            <person name="Chen E.C.H."/>
            <person name="De La Providencia I."/>
            <person name="Hainaut M."/>
            <person name="Kuo A."/>
            <person name="Kohler A."/>
            <person name="Murat C."/>
            <person name="Tang N."/>
            <person name="Roy S."/>
            <person name="Loubradou J."/>
            <person name="Henrissat B."/>
            <person name="Grigoriev I.V."/>
            <person name="Corradi N."/>
            <person name="Roux C."/>
            <person name="Martin F.M."/>
        </authorList>
    </citation>
    <scope>NUCLEOTIDE SEQUENCE [LARGE SCALE GENOMIC DNA]</scope>
    <source>
        <strain evidence="2 3">DAOM 227022</strain>
    </source>
</reference>
<evidence type="ECO:0000313" key="2">
    <source>
        <dbReference type="EMBL" id="RIA85803.1"/>
    </source>
</evidence>
<name>A0A397SHY5_9GLOM</name>
<dbReference type="AlphaFoldDB" id="A0A397SHY5"/>
<evidence type="ECO:0000256" key="1">
    <source>
        <dbReference type="SAM" id="MobiDB-lite"/>
    </source>
</evidence>
<evidence type="ECO:0000313" key="3">
    <source>
        <dbReference type="Proteomes" id="UP000265703"/>
    </source>
</evidence>
<gene>
    <name evidence="2" type="ORF">C1645_830248</name>
</gene>
<comment type="caution">
    <text evidence="2">The sequence shown here is derived from an EMBL/GenBank/DDBJ whole genome shotgun (WGS) entry which is preliminary data.</text>
</comment>
<organism evidence="2 3">
    <name type="scientific">Glomus cerebriforme</name>
    <dbReference type="NCBI Taxonomy" id="658196"/>
    <lineage>
        <taxon>Eukaryota</taxon>
        <taxon>Fungi</taxon>
        <taxon>Fungi incertae sedis</taxon>
        <taxon>Mucoromycota</taxon>
        <taxon>Glomeromycotina</taxon>
        <taxon>Glomeromycetes</taxon>
        <taxon>Glomerales</taxon>
        <taxon>Glomeraceae</taxon>
        <taxon>Glomus</taxon>
    </lineage>
</organism>
<dbReference type="Proteomes" id="UP000265703">
    <property type="component" value="Unassembled WGS sequence"/>
</dbReference>